<evidence type="ECO:0000256" key="1">
    <source>
        <dbReference type="SAM" id="Phobius"/>
    </source>
</evidence>
<keyword evidence="1" id="KW-0472">Membrane</keyword>
<reference evidence="3 4" key="1">
    <citation type="submission" date="2023-02" db="EMBL/GenBank/DDBJ databases">
        <title>Vibrio intestini sp. nov., a close relative of Vibrio cholerae isolated from the intestine of Healthy Culter dabryi.</title>
        <authorList>
            <person name="Wu N."/>
        </authorList>
    </citation>
    <scope>NUCLEOTIDE SEQUENCE [LARGE SCALE GENOMIC DNA]</scope>
    <source>
        <strain evidence="3 4">DSL-7</strain>
    </source>
</reference>
<dbReference type="Pfam" id="PF11127">
    <property type="entry name" value="YgaP-like_TM"/>
    <property type="match status" value="1"/>
</dbReference>
<name>A0ABT5V158_9VIBR</name>
<gene>
    <name evidence="3" type="ORF">PUN32_10255</name>
</gene>
<dbReference type="Proteomes" id="UP001216189">
    <property type="component" value="Unassembled WGS sequence"/>
</dbReference>
<protein>
    <submittedName>
        <fullName evidence="3">DUF2892 domain-containing protein</fullName>
    </submittedName>
</protein>
<evidence type="ECO:0000259" key="2">
    <source>
        <dbReference type="Pfam" id="PF11127"/>
    </source>
</evidence>
<proteinExistence type="predicted"/>
<dbReference type="InterPro" id="IPR021309">
    <property type="entry name" value="YgaP-like_TM"/>
</dbReference>
<feature type="transmembrane region" description="Helical" evidence="1">
    <location>
        <begin position="7"/>
        <end position="25"/>
    </location>
</feature>
<dbReference type="RefSeq" id="WP_274723010.1">
    <property type="nucleotide sequence ID" value="NZ_JARBFT010000009.1"/>
</dbReference>
<evidence type="ECO:0000313" key="3">
    <source>
        <dbReference type="EMBL" id="MDE1515391.1"/>
    </source>
</evidence>
<feature type="domain" description="Inner membrane protein YgaP-like transmembrane" evidence="2">
    <location>
        <begin position="2"/>
        <end position="56"/>
    </location>
</feature>
<organism evidence="3 4">
    <name type="scientific">Vibrio chanodichtyis</name>
    <dbReference type="NCBI Taxonomy" id="3027932"/>
    <lineage>
        <taxon>Bacteria</taxon>
        <taxon>Pseudomonadati</taxon>
        <taxon>Pseudomonadota</taxon>
        <taxon>Gammaproteobacteria</taxon>
        <taxon>Vibrionales</taxon>
        <taxon>Vibrionaceae</taxon>
        <taxon>Vibrio</taxon>
    </lineage>
</organism>
<feature type="transmembrane region" description="Helical" evidence="1">
    <location>
        <begin position="31"/>
        <end position="55"/>
    </location>
</feature>
<comment type="caution">
    <text evidence="3">The sequence shown here is derived from an EMBL/GenBank/DDBJ whole genome shotgun (WGS) entry which is preliminary data.</text>
</comment>
<dbReference type="EMBL" id="JARBFT010000009">
    <property type="protein sequence ID" value="MDE1515391.1"/>
    <property type="molecule type" value="Genomic_DNA"/>
</dbReference>
<dbReference type="Gene3D" id="6.10.140.1340">
    <property type="match status" value="1"/>
</dbReference>
<keyword evidence="4" id="KW-1185">Reference proteome</keyword>
<evidence type="ECO:0000313" key="4">
    <source>
        <dbReference type="Proteomes" id="UP001216189"/>
    </source>
</evidence>
<accession>A0ABT5V158</accession>
<keyword evidence="1" id="KW-0812">Transmembrane</keyword>
<keyword evidence="1" id="KW-1133">Transmembrane helix</keyword>
<sequence length="63" mass="6940">MTIENGVRVLAGSMILLSVILTWWVHSQFLWLTVLVGINLIQSAFTGFCPAVLLLKKLGLDAQ</sequence>